<sequence length="44" mass="5336">MNLCSLLRSTTYQTLILPDPPRHKRVSYVAYDVEYQTRKRPFYD</sequence>
<dbReference type="AlphaFoldDB" id="A0A2P2MYK1"/>
<accession>A0A2P2MYK1</accession>
<name>A0A2P2MYK1_RHIMU</name>
<dbReference type="EMBL" id="GGEC01054816">
    <property type="protein sequence ID" value="MBX35300.1"/>
    <property type="molecule type" value="Transcribed_RNA"/>
</dbReference>
<organism evidence="1">
    <name type="scientific">Rhizophora mucronata</name>
    <name type="common">Asiatic mangrove</name>
    <dbReference type="NCBI Taxonomy" id="61149"/>
    <lineage>
        <taxon>Eukaryota</taxon>
        <taxon>Viridiplantae</taxon>
        <taxon>Streptophyta</taxon>
        <taxon>Embryophyta</taxon>
        <taxon>Tracheophyta</taxon>
        <taxon>Spermatophyta</taxon>
        <taxon>Magnoliopsida</taxon>
        <taxon>eudicotyledons</taxon>
        <taxon>Gunneridae</taxon>
        <taxon>Pentapetalae</taxon>
        <taxon>rosids</taxon>
        <taxon>fabids</taxon>
        <taxon>Malpighiales</taxon>
        <taxon>Rhizophoraceae</taxon>
        <taxon>Rhizophora</taxon>
    </lineage>
</organism>
<evidence type="ECO:0000313" key="1">
    <source>
        <dbReference type="EMBL" id="MBX35300.1"/>
    </source>
</evidence>
<proteinExistence type="predicted"/>
<reference evidence="1" key="1">
    <citation type="submission" date="2018-02" db="EMBL/GenBank/DDBJ databases">
        <title>Rhizophora mucronata_Transcriptome.</title>
        <authorList>
            <person name="Meera S.P."/>
            <person name="Sreeshan A."/>
            <person name="Augustine A."/>
        </authorList>
    </citation>
    <scope>NUCLEOTIDE SEQUENCE</scope>
    <source>
        <tissue evidence="1">Leaf</tissue>
    </source>
</reference>
<protein>
    <submittedName>
        <fullName evidence="1">Uncharacterized protein</fullName>
    </submittedName>
</protein>